<reference evidence="3" key="1">
    <citation type="submission" date="2016-06" db="UniProtKB">
        <authorList>
            <consortium name="WormBaseParasite"/>
        </authorList>
    </citation>
    <scope>IDENTIFICATION</scope>
</reference>
<dbReference type="Proteomes" id="UP000275846">
    <property type="component" value="Unassembled WGS sequence"/>
</dbReference>
<evidence type="ECO:0000313" key="1">
    <source>
        <dbReference type="EMBL" id="VDM04088.1"/>
    </source>
</evidence>
<organism evidence="3">
    <name type="scientific">Schistocephalus solidus</name>
    <name type="common">Tapeworm</name>
    <dbReference type="NCBI Taxonomy" id="70667"/>
    <lineage>
        <taxon>Eukaryota</taxon>
        <taxon>Metazoa</taxon>
        <taxon>Spiralia</taxon>
        <taxon>Lophotrochozoa</taxon>
        <taxon>Platyhelminthes</taxon>
        <taxon>Cestoda</taxon>
        <taxon>Eucestoda</taxon>
        <taxon>Diphyllobothriidea</taxon>
        <taxon>Diphyllobothriidae</taxon>
        <taxon>Schistocephalus</taxon>
    </lineage>
</organism>
<evidence type="ECO:0000313" key="3">
    <source>
        <dbReference type="WBParaSite" id="SSLN_0001837601-mRNA-1"/>
    </source>
</evidence>
<sequence>MKSSQLEEVGAGYTFFWSGRPKAERRDTGVTFAIGNDIVGRLICLPQGFNDRLMSHRLPLREDNFANIISVYVPIMASSDAAKDEFCEDLHALLVTLPKADKLILLENLQAKDENATVETRCCRLRNVIHSIALEVLRRACRQHQDWFDENDAKISNLLAEKNRFNKAYMDFRTDATKATFFRCRRLVHQRPREMQDAWMVCKAKENQAYERNEMKIFFKAVKAIYGPCIKGTARCSVLMAQHF</sequence>
<reference evidence="1 2" key="2">
    <citation type="submission" date="2018-11" db="EMBL/GenBank/DDBJ databases">
        <authorList>
            <consortium name="Pathogen Informatics"/>
        </authorList>
    </citation>
    <scope>NUCLEOTIDE SEQUENCE [LARGE SCALE GENOMIC DNA]</scope>
    <source>
        <strain evidence="1 2">NST_G2</strain>
    </source>
</reference>
<dbReference type="WBParaSite" id="SSLN_0001837601-mRNA-1">
    <property type="protein sequence ID" value="SSLN_0001837601-mRNA-1"/>
    <property type="gene ID" value="SSLN_0001837601"/>
</dbReference>
<evidence type="ECO:0000313" key="2">
    <source>
        <dbReference type="Proteomes" id="UP000275846"/>
    </source>
</evidence>
<protein>
    <submittedName>
        <fullName evidence="1 3">Uncharacterized protein</fullName>
    </submittedName>
</protein>
<dbReference type="Gene3D" id="3.60.10.10">
    <property type="entry name" value="Endonuclease/exonuclease/phosphatase"/>
    <property type="match status" value="1"/>
</dbReference>
<accession>A0A183TMK4</accession>
<proteinExistence type="predicted"/>
<dbReference type="InterPro" id="IPR036691">
    <property type="entry name" value="Endo/exonu/phosph_ase_sf"/>
</dbReference>
<gene>
    <name evidence="1" type="ORF">SSLN_LOCUS17702</name>
</gene>
<keyword evidence="2" id="KW-1185">Reference proteome</keyword>
<dbReference type="EMBL" id="UYSU01042956">
    <property type="protein sequence ID" value="VDM04088.1"/>
    <property type="molecule type" value="Genomic_DNA"/>
</dbReference>
<dbReference type="AlphaFoldDB" id="A0A183TMK4"/>
<name>A0A183TMK4_SCHSO</name>